<evidence type="ECO:0000313" key="3">
    <source>
        <dbReference type="Proteomes" id="UP000245514"/>
    </source>
</evidence>
<feature type="transmembrane region" description="Helical" evidence="1">
    <location>
        <begin position="90"/>
        <end position="112"/>
    </location>
</feature>
<feature type="transmembrane region" description="Helical" evidence="1">
    <location>
        <begin position="154"/>
        <end position="176"/>
    </location>
</feature>
<name>A0ABX5LBS4_9MICC</name>
<evidence type="ECO:0000256" key="1">
    <source>
        <dbReference type="SAM" id="Phobius"/>
    </source>
</evidence>
<keyword evidence="1" id="KW-0812">Transmembrane</keyword>
<dbReference type="Proteomes" id="UP000245514">
    <property type="component" value="Unassembled WGS sequence"/>
</dbReference>
<keyword evidence="1" id="KW-1133">Transmembrane helix</keyword>
<keyword evidence="1" id="KW-0472">Membrane</keyword>
<feature type="transmembrane region" description="Helical" evidence="1">
    <location>
        <begin position="188"/>
        <end position="213"/>
    </location>
</feature>
<sequence>MRYPLLLILSGLAWAVVTAPVLLSSGTGSRQTQLDAHAGLLTTAMALLAVCVLWPRRQHAVGGSTVRIVMFATMVVSLGLMLLLPEEHGLAWWPMGAAVGVLLSFVLQLFSVEESRDKVAVLAESIGASMVVAMGSGWFIWVQEVRFDSDSLSTALWVATVLEAVGMVLGAWLVSWSRPKALGRTPMWRFAVAGACGVVAMGMPAALVTRYLIY</sequence>
<organism evidence="2 3">
    <name type="scientific">Pseudoglutamicibacter cumminsii</name>
    <dbReference type="NCBI Taxonomy" id="156979"/>
    <lineage>
        <taxon>Bacteria</taxon>
        <taxon>Bacillati</taxon>
        <taxon>Actinomycetota</taxon>
        <taxon>Actinomycetes</taxon>
        <taxon>Micrococcales</taxon>
        <taxon>Micrococcaceae</taxon>
        <taxon>Pseudoglutamicibacter</taxon>
    </lineage>
</organism>
<keyword evidence="3" id="KW-1185">Reference proteome</keyword>
<accession>A0ABX5LBS4</accession>
<evidence type="ECO:0000313" key="2">
    <source>
        <dbReference type="EMBL" id="PWI28332.1"/>
    </source>
</evidence>
<dbReference type="RefSeq" id="WP_109303186.1">
    <property type="nucleotide sequence ID" value="NZ_QFWG01000002.1"/>
</dbReference>
<comment type="caution">
    <text evidence="2">The sequence shown here is derived from an EMBL/GenBank/DDBJ whole genome shotgun (WGS) entry which is preliminary data.</text>
</comment>
<protein>
    <submittedName>
        <fullName evidence="2">Uncharacterized protein</fullName>
    </submittedName>
</protein>
<reference evidence="2 3" key="1">
    <citation type="submission" date="2018-05" db="EMBL/GenBank/DDBJ databases">
        <title>Draft Genome Sequence of Arthrobacter cumminsii IME1328, Isolated from a Patient Who Suffered from Foot Ulcers in China.</title>
        <authorList>
            <person name="Li M."/>
            <person name="Jiang Z."/>
            <person name="Sun Q."/>
            <person name="Tong Y."/>
        </authorList>
    </citation>
    <scope>NUCLEOTIDE SEQUENCE [LARGE SCALE GENOMIC DNA]</scope>
    <source>
        <strain evidence="2 3">IME1328</strain>
    </source>
</reference>
<feature type="transmembrane region" description="Helical" evidence="1">
    <location>
        <begin position="66"/>
        <end position="84"/>
    </location>
</feature>
<gene>
    <name evidence="2" type="ORF">CAY35_02545</name>
</gene>
<feature type="transmembrane region" description="Helical" evidence="1">
    <location>
        <begin position="119"/>
        <end position="142"/>
    </location>
</feature>
<feature type="transmembrane region" description="Helical" evidence="1">
    <location>
        <begin position="34"/>
        <end position="54"/>
    </location>
</feature>
<dbReference type="EMBL" id="QFWG01000002">
    <property type="protein sequence ID" value="PWI28332.1"/>
    <property type="molecule type" value="Genomic_DNA"/>
</dbReference>
<proteinExistence type="predicted"/>